<feature type="chain" id="PRO_5032270216" evidence="10">
    <location>
        <begin position="26"/>
        <end position="455"/>
    </location>
</feature>
<keyword evidence="5" id="KW-0812">Transmembrane</keyword>
<evidence type="ECO:0000256" key="9">
    <source>
        <dbReference type="ARBA" id="ARBA00023237"/>
    </source>
</evidence>
<dbReference type="Proteomes" id="UP000524450">
    <property type="component" value="Unassembled WGS sequence"/>
</dbReference>
<evidence type="ECO:0000256" key="4">
    <source>
        <dbReference type="ARBA" id="ARBA00022452"/>
    </source>
</evidence>
<evidence type="ECO:0000256" key="3">
    <source>
        <dbReference type="ARBA" id="ARBA00022448"/>
    </source>
</evidence>
<gene>
    <name evidence="11" type="ORF">GGD71_002609</name>
</gene>
<dbReference type="GO" id="GO:0015144">
    <property type="term" value="F:carbohydrate transmembrane transporter activity"/>
    <property type="evidence" value="ECO:0007669"/>
    <property type="project" value="TreeGrafter"/>
</dbReference>
<sequence length="455" mass="49096">MRPKLNRITAAAVVLLAGLHGLAHAQSAETPTDAPPEAAVKSDPTKDFVKKVNEATGLEFWGYGRGGFYSAGNGKPKGGYSLGGDLQKYRLGNEGDNYLEFGIGKRFDLGDGIKWGVFYMPTIYNGKSGTAQAYFSLSGIFGNSATLWAGQRYHRVQDVHIVDKWVVEDGDNYGAGIDDIPLGGLGRLNVAVHTADSVDNRSGNPNNAKRINVQWRDIPTNPDGKLTITGGLISGNFAKGKDGGALGLMHVQKNFLTPGLNNIFIAQASNGHSSLSGKFYNLDNSTTTTGFLLPAGIGQSDSFFFAPLVERTVITPQAGAKQRRILDSMDFQIGRFGGQTLIGYQTTRPDDGPETRDFTLGGRVSYGIAKYTKLLAELGTTRRSIDGQPRQTLNKGTIAVAFSPNTDFWTRPEFRIYATRASWNKAAADANAGTFGANGRRSATVFGIQMEAWWE</sequence>
<dbReference type="GO" id="GO:0006811">
    <property type="term" value="P:monoatomic ion transport"/>
    <property type="evidence" value="ECO:0007669"/>
    <property type="project" value="UniProtKB-KW"/>
</dbReference>
<dbReference type="AlphaFoldDB" id="A0A840FQQ4"/>
<proteinExistence type="inferred from homology"/>
<keyword evidence="3" id="KW-0813">Transport</keyword>
<dbReference type="RefSeq" id="WP_184638167.1">
    <property type="nucleotide sequence ID" value="NZ_JACIFZ010000002.1"/>
</dbReference>
<dbReference type="GO" id="GO:0046930">
    <property type="term" value="C:pore complex"/>
    <property type="evidence" value="ECO:0007669"/>
    <property type="project" value="UniProtKB-KW"/>
</dbReference>
<keyword evidence="10" id="KW-0732">Signal</keyword>
<evidence type="ECO:0000256" key="7">
    <source>
        <dbReference type="ARBA" id="ARBA00023114"/>
    </source>
</evidence>
<evidence type="ECO:0000256" key="1">
    <source>
        <dbReference type="ARBA" id="ARBA00004571"/>
    </source>
</evidence>
<dbReference type="InterPro" id="IPR036998">
    <property type="entry name" value="Porin_LamB_sf"/>
</dbReference>
<evidence type="ECO:0000256" key="2">
    <source>
        <dbReference type="ARBA" id="ARBA00007055"/>
    </source>
</evidence>
<comment type="caution">
    <text evidence="11">The sequence shown here is derived from an EMBL/GenBank/DDBJ whole genome shotgun (WGS) entry which is preliminary data.</text>
</comment>
<dbReference type="Gene3D" id="2.40.170.10">
    <property type="entry name" value="Porin, LamB type"/>
    <property type="match status" value="1"/>
</dbReference>
<dbReference type="GO" id="GO:0009279">
    <property type="term" value="C:cell outer membrane"/>
    <property type="evidence" value="ECO:0007669"/>
    <property type="project" value="UniProtKB-SubCell"/>
</dbReference>
<comment type="subcellular location">
    <subcellularLocation>
        <location evidence="1">Cell outer membrane</location>
        <topology evidence="1">Multi-pass membrane protein</topology>
    </subcellularLocation>
</comment>
<keyword evidence="6" id="KW-0406">Ion transport</keyword>
<dbReference type="PANTHER" id="PTHR38762:SF1">
    <property type="entry name" value="CRYPTIC OUTER MEMBRANE PORIN BGLH-RELATED"/>
    <property type="match status" value="1"/>
</dbReference>
<evidence type="ECO:0000256" key="10">
    <source>
        <dbReference type="SAM" id="SignalP"/>
    </source>
</evidence>
<dbReference type="GO" id="GO:0015288">
    <property type="term" value="F:porin activity"/>
    <property type="evidence" value="ECO:0007669"/>
    <property type="project" value="UniProtKB-KW"/>
</dbReference>
<dbReference type="InterPro" id="IPR003192">
    <property type="entry name" value="Porin_LamB"/>
</dbReference>
<dbReference type="GO" id="GO:0015774">
    <property type="term" value="P:polysaccharide transport"/>
    <property type="evidence" value="ECO:0007669"/>
    <property type="project" value="TreeGrafter"/>
</dbReference>
<keyword evidence="9" id="KW-0998">Cell outer membrane</keyword>
<dbReference type="Pfam" id="PF02264">
    <property type="entry name" value="LamB"/>
    <property type="match status" value="1"/>
</dbReference>
<reference evidence="11 12" key="1">
    <citation type="submission" date="2020-08" db="EMBL/GenBank/DDBJ databases">
        <title>Genomic Encyclopedia of Type Strains, Phase IV (KMG-V): Genome sequencing to study the core and pangenomes of soil and plant-associated prokaryotes.</title>
        <authorList>
            <person name="Whitman W."/>
        </authorList>
    </citation>
    <scope>NUCLEOTIDE SEQUENCE [LARGE SCALE GENOMIC DNA]</scope>
    <source>
        <strain evidence="11 12">34/80</strain>
    </source>
</reference>
<dbReference type="EMBL" id="JACIFZ010000002">
    <property type="protein sequence ID" value="MBB4221849.1"/>
    <property type="molecule type" value="Genomic_DNA"/>
</dbReference>
<dbReference type="PANTHER" id="PTHR38762">
    <property type="entry name" value="CRYPTIC OUTER MEMBRANE PORIN BGLH-RELATED"/>
    <property type="match status" value="1"/>
</dbReference>
<evidence type="ECO:0000313" key="12">
    <source>
        <dbReference type="Proteomes" id="UP000524450"/>
    </source>
</evidence>
<accession>A0A840FQQ4</accession>
<keyword evidence="8" id="KW-0472">Membrane</keyword>
<keyword evidence="4" id="KW-1134">Transmembrane beta strand</keyword>
<dbReference type="InterPro" id="IPR050286">
    <property type="entry name" value="G_neg_Bact_CarbUptk_Porin"/>
</dbReference>
<keyword evidence="7" id="KW-0626">Porin</keyword>
<comment type="similarity">
    <text evidence="2">Belongs to the porin LamB (TC 1.B.3) family.</text>
</comment>
<evidence type="ECO:0000256" key="5">
    <source>
        <dbReference type="ARBA" id="ARBA00022692"/>
    </source>
</evidence>
<organism evidence="11 12">
    <name type="scientific">Variovorax guangxiensis</name>
    <dbReference type="NCBI Taxonomy" id="1775474"/>
    <lineage>
        <taxon>Bacteria</taxon>
        <taxon>Pseudomonadati</taxon>
        <taxon>Pseudomonadota</taxon>
        <taxon>Betaproteobacteria</taxon>
        <taxon>Burkholderiales</taxon>
        <taxon>Comamonadaceae</taxon>
        <taxon>Variovorax</taxon>
    </lineage>
</organism>
<evidence type="ECO:0000256" key="8">
    <source>
        <dbReference type="ARBA" id="ARBA00023136"/>
    </source>
</evidence>
<dbReference type="SUPFAM" id="SSF56935">
    <property type="entry name" value="Porins"/>
    <property type="match status" value="1"/>
</dbReference>
<feature type="signal peptide" evidence="10">
    <location>
        <begin position="1"/>
        <end position="25"/>
    </location>
</feature>
<name>A0A840FQQ4_9BURK</name>
<evidence type="ECO:0000313" key="11">
    <source>
        <dbReference type="EMBL" id="MBB4221849.1"/>
    </source>
</evidence>
<protein>
    <submittedName>
        <fullName evidence="11">Maltoporin</fullName>
    </submittedName>
</protein>
<evidence type="ECO:0000256" key="6">
    <source>
        <dbReference type="ARBA" id="ARBA00023065"/>
    </source>
</evidence>